<evidence type="ECO:0000313" key="3">
    <source>
        <dbReference type="Proteomes" id="UP000094379"/>
    </source>
</evidence>
<dbReference type="PANTHER" id="PTHR38568">
    <property type="entry name" value="DUF445 DOMAIN-CONTAINING PROTEIN-RELATED"/>
    <property type="match status" value="1"/>
</dbReference>
<feature type="transmembrane region" description="Helical" evidence="1">
    <location>
        <begin position="5"/>
        <end position="23"/>
    </location>
</feature>
<dbReference type="AlphaFoldDB" id="A0A1E3GRX7"/>
<keyword evidence="1" id="KW-1133">Transmembrane helix</keyword>
<evidence type="ECO:0000256" key="1">
    <source>
        <dbReference type="SAM" id="Phobius"/>
    </source>
</evidence>
<gene>
    <name evidence="2" type="ORF">A9E74_01515</name>
</gene>
<feature type="transmembrane region" description="Helical" evidence="1">
    <location>
        <begin position="29"/>
        <end position="51"/>
    </location>
</feature>
<keyword evidence="3" id="KW-1185">Reference proteome</keyword>
<evidence type="ECO:0008006" key="4">
    <source>
        <dbReference type="Google" id="ProtNLM"/>
    </source>
</evidence>
<dbReference type="PANTHER" id="PTHR38568:SF1">
    <property type="entry name" value="DUF445 DOMAIN-CONTAINING PROTEIN"/>
    <property type="match status" value="1"/>
</dbReference>
<feature type="transmembrane region" description="Helical" evidence="1">
    <location>
        <begin position="217"/>
        <end position="238"/>
    </location>
</feature>
<comment type="caution">
    <text evidence="2">The sequence shown here is derived from an EMBL/GenBank/DDBJ whole genome shotgun (WGS) entry which is preliminary data.</text>
</comment>
<reference evidence="2 3" key="1">
    <citation type="submission" date="2016-07" db="EMBL/GenBank/DDBJ databases">
        <title>Draft Genome Sequence of Methylophaga muralis Bur 1.</title>
        <authorList>
            <person name="Vasilenko O.V."/>
            <person name="Doronina N.V."/>
            <person name="Shmareva M.N."/>
            <person name="Tarlachkov S.V."/>
            <person name="Mustakhimov I."/>
            <person name="Trotsenko Y.A."/>
        </authorList>
    </citation>
    <scope>NUCLEOTIDE SEQUENCE [LARGE SCALE GENOMIC DNA]</scope>
    <source>
        <strain evidence="2 3">Bur 1</strain>
    </source>
</reference>
<keyword evidence="1" id="KW-0472">Membrane</keyword>
<dbReference type="RefSeq" id="WP_069295980.1">
    <property type="nucleotide sequence ID" value="NZ_MCRI01000013.1"/>
</dbReference>
<protein>
    <recommendedName>
        <fullName evidence="4">DUF445 domain-containing protein</fullName>
    </recommendedName>
</protein>
<sequence>MNKSLLTNLCAAVVVGVGLMLASPWREPVLATGMFALAGGITNWLAIHMLFEKVPGLYGSGVITARFSEFRSAIEKLVMEQFFNQQNLDRFVSEMLDDKRENQLDFSEIIDQTDLNPVFDNLVATIMESSFGSMLSMVGGAKALKPLKEPFIRKMQQSLNDIAHSEHFQQHLRDKLSSGPVSDDLYRQIYAIVHSRLDELTPQMVKQMIQDLIRQHLGWLVVWGGVFGGLIGLLTSFLPL</sequence>
<name>A0A1E3GRX7_9GAMM</name>
<dbReference type="STRING" id="291169.A9E74_01515"/>
<dbReference type="Proteomes" id="UP000094379">
    <property type="component" value="Unassembled WGS sequence"/>
</dbReference>
<dbReference type="EMBL" id="MCRI01000013">
    <property type="protein sequence ID" value="ODN66818.1"/>
    <property type="molecule type" value="Genomic_DNA"/>
</dbReference>
<dbReference type="PATRIC" id="fig|291169.3.peg.1521"/>
<keyword evidence="1" id="KW-0812">Transmembrane</keyword>
<accession>A0A1E3GRX7</accession>
<organism evidence="2 3">
    <name type="scientific">Methylophaga muralis</name>
    <dbReference type="NCBI Taxonomy" id="291169"/>
    <lineage>
        <taxon>Bacteria</taxon>
        <taxon>Pseudomonadati</taxon>
        <taxon>Pseudomonadota</taxon>
        <taxon>Gammaproteobacteria</taxon>
        <taxon>Thiotrichales</taxon>
        <taxon>Piscirickettsiaceae</taxon>
        <taxon>Methylophaga</taxon>
    </lineage>
</organism>
<proteinExistence type="predicted"/>
<evidence type="ECO:0000313" key="2">
    <source>
        <dbReference type="EMBL" id="ODN66818.1"/>
    </source>
</evidence>